<keyword evidence="2" id="KW-1185">Reference proteome</keyword>
<dbReference type="STRING" id="1867952.MTBPR1_100199"/>
<organism evidence="1 2">
    <name type="scientific">Candidatus Terasakiella magnetica</name>
    <dbReference type="NCBI Taxonomy" id="1867952"/>
    <lineage>
        <taxon>Bacteria</taxon>
        <taxon>Pseudomonadati</taxon>
        <taxon>Pseudomonadota</taxon>
        <taxon>Alphaproteobacteria</taxon>
        <taxon>Rhodospirillales</taxon>
        <taxon>Terasakiellaceae</taxon>
        <taxon>Terasakiella</taxon>
    </lineage>
</organism>
<reference evidence="1 2" key="1">
    <citation type="submission" date="2016-07" db="EMBL/GenBank/DDBJ databases">
        <authorList>
            <person name="Lefevre C.T."/>
        </authorList>
    </citation>
    <scope>NUCLEOTIDE SEQUENCE [LARGE SCALE GENOMIC DNA]</scope>
    <source>
        <strain evidence="1">PR1</strain>
    </source>
</reference>
<protein>
    <submittedName>
        <fullName evidence="1">Uncharacterized protein</fullName>
    </submittedName>
</protein>
<dbReference type="AlphaFoldDB" id="A0A1C3REA2"/>
<proteinExistence type="predicted"/>
<dbReference type="RefSeq" id="WP_126465001.1">
    <property type="nucleotide sequence ID" value="NZ_FLYE01000002.1"/>
</dbReference>
<name>A0A1C3REA2_9PROT</name>
<evidence type="ECO:0000313" key="1">
    <source>
        <dbReference type="EMBL" id="SCA55558.1"/>
    </source>
</evidence>
<sequence length="64" mass="7213">MSILFRKIANYAVQKIASDPVARQQATDAVRKVSKEVRTIAASDDSAYETGRSVRRVLNRFKND</sequence>
<gene>
    <name evidence="1" type="ORF">MTBPR1_100199</name>
</gene>
<accession>A0A1C3REA2</accession>
<dbReference type="Proteomes" id="UP000231658">
    <property type="component" value="Unassembled WGS sequence"/>
</dbReference>
<dbReference type="EMBL" id="FLYE01000002">
    <property type="protein sequence ID" value="SCA55558.1"/>
    <property type="molecule type" value="Genomic_DNA"/>
</dbReference>
<evidence type="ECO:0000313" key="2">
    <source>
        <dbReference type="Proteomes" id="UP000231658"/>
    </source>
</evidence>